<evidence type="ECO:0000313" key="3">
    <source>
        <dbReference type="EMBL" id="KIM38247.1"/>
    </source>
</evidence>
<accession>A0A0C2YB61</accession>
<organism evidence="3 4">
    <name type="scientific">Hebeloma cylindrosporum</name>
    <dbReference type="NCBI Taxonomy" id="76867"/>
    <lineage>
        <taxon>Eukaryota</taxon>
        <taxon>Fungi</taxon>
        <taxon>Dikarya</taxon>
        <taxon>Basidiomycota</taxon>
        <taxon>Agaricomycotina</taxon>
        <taxon>Agaricomycetes</taxon>
        <taxon>Agaricomycetidae</taxon>
        <taxon>Agaricales</taxon>
        <taxon>Agaricineae</taxon>
        <taxon>Hymenogastraceae</taxon>
        <taxon>Hebeloma</taxon>
    </lineage>
</organism>
<feature type="compositionally biased region" description="Polar residues" evidence="1">
    <location>
        <begin position="229"/>
        <end position="241"/>
    </location>
</feature>
<evidence type="ECO:0000256" key="1">
    <source>
        <dbReference type="SAM" id="MobiDB-lite"/>
    </source>
</evidence>
<protein>
    <submittedName>
        <fullName evidence="3">Uncharacterized protein</fullName>
    </submittedName>
</protein>
<feature type="transmembrane region" description="Helical" evidence="2">
    <location>
        <begin position="42"/>
        <end position="63"/>
    </location>
</feature>
<gene>
    <name evidence="3" type="ORF">M413DRAFT_30366</name>
</gene>
<feature type="region of interest" description="Disordered" evidence="1">
    <location>
        <begin position="1"/>
        <end position="35"/>
    </location>
</feature>
<feature type="compositionally biased region" description="Polar residues" evidence="1">
    <location>
        <begin position="111"/>
        <end position="126"/>
    </location>
</feature>
<evidence type="ECO:0000313" key="4">
    <source>
        <dbReference type="Proteomes" id="UP000053424"/>
    </source>
</evidence>
<feature type="region of interest" description="Disordered" evidence="1">
    <location>
        <begin position="80"/>
        <end position="174"/>
    </location>
</feature>
<reference evidence="3 4" key="1">
    <citation type="submission" date="2014-04" db="EMBL/GenBank/DDBJ databases">
        <authorList>
            <consortium name="DOE Joint Genome Institute"/>
            <person name="Kuo A."/>
            <person name="Gay G."/>
            <person name="Dore J."/>
            <person name="Kohler A."/>
            <person name="Nagy L.G."/>
            <person name="Floudas D."/>
            <person name="Copeland A."/>
            <person name="Barry K.W."/>
            <person name="Cichocki N."/>
            <person name="Veneault-Fourrey C."/>
            <person name="LaButti K."/>
            <person name="Lindquist E.A."/>
            <person name="Lipzen A."/>
            <person name="Lundell T."/>
            <person name="Morin E."/>
            <person name="Murat C."/>
            <person name="Sun H."/>
            <person name="Tunlid A."/>
            <person name="Henrissat B."/>
            <person name="Grigoriev I.V."/>
            <person name="Hibbett D.S."/>
            <person name="Martin F."/>
            <person name="Nordberg H.P."/>
            <person name="Cantor M.N."/>
            <person name="Hua S.X."/>
        </authorList>
    </citation>
    <scope>NUCLEOTIDE SEQUENCE [LARGE SCALE GENOMIC DNA]</scope>
    <source>
        <strain evidence="4">h7</strain>
    </source>
</reference>
<name>A0A0C2YB61_HEBCY</name>
<keyword evidence="2" id="KW-0812">Transmembrane</keyword>
<feature type="region of interest" description="Disordered" evidence="1">
    <location>
        <begin position="203"/>
        <end position="269"/>
    </location>
</feature>
<dbReference type="HOGENOM" id="CLU_937065_0_0_1"/>
<keyword evidence="2" id="KW-1133">Transmembrane helix</keyword>
<evidence type="ECO:0000256" key="2">
    <source>
        <dbReference type="SAM" id="Phobius"/>
    </source>
</evidence>
<feature type="compositionally biased region" description="Low complexity" evidence="1">
    <location>
        <begin position="1"/>
        <end position="26"/>
    </location>
</feature>
<sequence>MNTAAQSSATSISQSKTSASASSTTTLNSDPTVPNVSSSVPMVAGTLAGVIVIVAAVAVIFLVRHRRNVIIRRAQQNFPSHSARNAPAPFPEGPRGYVSPTTNPKDPFNVTPLSRTPSSPIDSATPSIKGPSSRYSLSSEDVELNPRCSAPRHSHNRQPHNNGRTTRRGSSSISQSLALSAVADMTTRTDDASHLRQGISVGDLDRRNLPSSSDQLHPLDIDTVPRNDPFSTSNAPSSSTQLRPEKGRPKPLPKRLPLPHDGDLPPAYDSSVTMAMLELKAASTSDELFARGSLGYK</sequence>
<keyword evidence="4" id="KW-1185">Reference proteome</keyword>
<keyword evidence="2" id="KW-0472">Membrane</keyword>
<reference evidence="4" key="2">
    <citation type="submission" date="2015-01" db="EMBL/GenBank/DDBJ databases">
        <title>Evolutionary Origins and Diversification of the Mycorrhizal Mutualists.</title>
        <authorList>
            <consortium name="DOE Joint Genome Institute"/>
            <consortium name="Mycorrhizal Genomics Consortium"/>
            <person name="Kohler A."/>
            <person name="Kuo A."/>
            <person name="Nagy L.G."/>
            <person name="Floudas D."/>
            <person name="Copeland A."/>
            <person name="Barry K.W."/>
            <person name="Cichocki N."/>
            <person name="Veneault-Fourrey C."/>
            <person name="LaButti K."/>
            <person name="Lindquist E.A."/>
            <person name="Lipzen A."/>
            <person name="Lundell T."/>
            <person name="Morin E."/>
            <person name="Murat C."/>
            <person name="Riley R."/>
            <person name="Ohm R."/>
            <person name="Sun H."/>
            <person name="Tunlid A."/>
            <person name="Henrissat B."/>
            <person name="Grigoriev I.V."/>
            <person name="Hibbett D.S."/>
            <person name="Martin F."/>
        </authorList>
    </citation>
    <scope>NUCLEOTIDE SEQUENCE [LARGE SCALE GENOMIC DNA]</scope>
    <source>
        <strain evidence="4">h7</strain>
    </source>
</reference>
<dbReference type="AlphaFoldDB" id="A0A0C2YB61"/>
<dbReference type="Proteomes" id="UP000053424">
    <property type="component" value="Unassembled WGS sequence"/>
</dbReference>
<dbReference type="EMBL" id="KN831792">
    <property type="protein sequence ID" value="KIM38247.1"/>
    <property type="molecule type" value="Genomic_DNA"/>
</dbReference>
<proteinExistence type="predicted"/>